<proteinExistence type="predicted"/>
<comment type="caution">
    <text evidence="1">The sequence shown here is derived from an EMBL/GenBank/DDBJ whole genome shotgun (WGS) entry which is preliminary data.</text>
</comment>
<sequence>MGDIFGVHKSTTSRIIKKISEAVASLRPQFIHLPHTNEELAEVQHGFHQISAFPRVFGTLDCTHVRIKSPVGYAVGRKILPSLRNPATSEDHLYNESLTRARNKVKREYGVLKARFPAIALGIHLQLDNVQAIMEDVPPVDPEFQNEVNMVIVEGEIPVINDEIGPEAVRQTFVDYFSRVR</sequence>
<dbReference type="Proteomes" id="UP001159363">
    <property type="component" value="Chromosome 4"/>
</dbReference>
<reference evidence="1 2" key="1">
    <citation type="submission" date="2023-02" db="EMBL/GenBank/DDBJ databases">
        <title>LHISI_Scaffold_Assembly.</title>
        <authorList>
            <person name="Stuart O.P."/>
            <person name="Cleave R."/>
            <person name="Magrath M.J.L."/>
            <person name="Mikheyev A.S."/>
        </authorList>
    </citation>
    <scope>NUCLEOTIDE SEQUENCE [LARGE SCALE GENOMIC DNA]</scope>
    <source>
        <strain evidence="1">Daus_M_001</strain>
        <tissue evidence="1">Leg muscle</tissue>
    </source>
</reference>
<accession>A0ABQ9HDE7</accession>
<dbReference type="EMBL" id="JARBHB010000005">
    <property type="protein sequence ID" value="KAJ8882361.1"/>
    <property type="molecule type" value="Genomic_DNA"/>
</dbReference>
<evidence type="ECO:0000313" key="2">
    <source>
        <dbReference type="Proteomes" id="UP001159363"/>
    </source>
</evidence>
<evidence type="ECO:0008006" key="3">
    <source>
        <dbReference type="Google" id="ProtNLM"/>
    </source>
</evidence>
<name>A0ABQ9HDE7_9NEOP</name>
<gene>
    <name evidence="1" type="ORF">PR048_014164</name>
</gene>
<keyword evidence="2" id="KW-1185">Reference proteome</keyword>
<organism evidence="1 2">
    <name type="scientific">Dryococelus australis</name>
    <dbReference type="NCBI Taxonomy" id="614101"/>
    <lineage>
        <taxon>Eukaryota</taxon>
        <taxon>Metazoa</taxon>
        <taxon>Ecdysozoa</taxon>
        <taxon>Arthropoda</taxon>
        <taxon>Hexapoda</taxon>
        <taxon>Insecta</taxon>
        <taxon>Pterygota</taxon>
        <taxon>Neoptera</taxon>
        <taxon>Polyneoptera</taxon>
        <taxon>Phasmatodea</taxon>
        <taxon>Verophasmatodea</taxon>
        <taxon>Anareolatae</taxon>
        <taxon>Phasmatidae</taxon>
        <taxon>Eurycanthinae</taxon>
        <taxon>Dryococelus</taxon>
    </lineage>
</organism>
<evidence type="ECO:0000313" key="1">
    <source>
        <dbReference type="EMBL" id="KAJ8882361.1"/>
    </source>
</evidence>
<protein>
    <recommendedName>
        <fullName evidence="3">Nuclease HARBI1</fullName>
    </recommendedName>
</protein>